<dbReference type="Proteomes" id="UP000054937">
    <property type="component" value="Unassembled WGS sequence"/>
</dbReference>
<dbReference type="PROSITE" id="PS51450">
    <property type="entry name" value="LRR"/>
    <property type="match status" value="1"/>
</dbReference>
<dbReference type="InterPro" id="IPR001611">
    <property type="entry name" value="Leu-rich_rpt"/>
</dbReference>
<keyword evidence="1" id="KW-0433">Leucine-rich repeat</keyword>
<dbReference type="InterPro" id="IPR032675">
    <property type="entry name" value="LRR_dom_sf"/>
</dbReference>
<evidence type="ECO:0000256" key="1">
    <source>
        <dbReference type="ARBA" id="ARBA00022614"/>
    </source>
</evidence>
<evidence type="ECO:0000313" key="4">
    <source>
        <dbReference type="EMBL" id="KRX06915.1"/>
    </source>
</evidence>
<accession>A0A0V0QWZ6</accession>
<reference evidence="4 5" key="1">
    <citation type="journal article" date="2015" name="Sci. Rep.">
        <title>Genome of the facultative scuticociliatosis pathogen Pseudocohnilembus persalinus provides insight into its virulence through horizontal gene transfer.</title>
        <authorList>
            <person name="Xiong J."/>
            <person name="Wang G."/>
            <person name="Cheng J."/>
            <person name="Tian M."/>
            <person name="Pan X."/>
            <person name="Warren A."/>
            <person name="Jiang C."/>
            <person name="Yuan D."/>
            <person name="Miao W."/>
        </authorList>
    </citation>
    <scope>NUCLEOTIDE SEQUENCE [LARGE SCALE GENOMIC DNA]</scope>
    <source>
        <strain evidence="4">36N120E</strain>
    </source>
</reference>
<dbReference type="PANTHER" id="PTHR11375:SF0">
    <property type="entry name" value="ACIDIC LEUCINE-RICH NUCLEAR PHOSPHOPROTEIN 32 FAMILY MEMBER A"/>
    <property type="match status" value="1"/>
</dbReference>
<dbReference type="OrthoDB" id="2160613at2759"/>
<dbReference type="AlphaFoldDB" id="A0A0V0QWZ6"/>
<evidence type="ECO:0000256" key="2">
    <source>
        <dbReference type="ARBA" id="ARBA00022737"/>
    </source>
</evidence>
<proteinExistence type="inferred from homology"/>
<keyword evidence="2" id="KW-0677">Repeat</keyword>
<dbReference type="InterPro" id="IPR045081">
    <property type="entry name" value="AN32"/>
</dbReference>
<protein>
    <submittedName>
        <fullName evidence="4">Uncharacterized protein</fullName>
    </submittedName>
</protein>
<dbReference type="Pfam" id="PF14580">
    <property type="entry name" value="LRR_9"/>
    <property type="match status" value="1"/>
</dbReference>
<dbReference type="EMBL" id="LDAU01000090">
    <property type="protein sequence ID" value="KRX06915.1"/>
    <property type="molecule type" value="Genomic_DNA"/>
</dbReference>
<evidence type="ECO:0000313" key="5">
    <source>
        <dbReference type="Proteomes" id="UP000054937"/>
    </source>
</evidence>
<dbReference type="InParanoid" id="A0A0V0QWZ6"/>
<keyword evidence="5" id="KW-1185">Reference proteome</keyword>
<dbReference type="FunCoup" id="A0A0V0QWZ6">
    <property type="interactions" value="133"/>
</dbReference>
<evidence type="ECO:0000256" key="3">
    <source>
        <dbReference type="ARBA" id="ARBA00025777"/>
    </source>
</evidence>
<sequence>MSAEQKILDEIAKQTVGSRDDDVYVLELDNVPIQKFTPRIQQQVKRFRSLQVFSLVSCGIQSLDYFPDNPSLIRLDLVNNKINGSDLQNLAGSLHLQTLMLSHNNINKVDDLKALGHFKELSQLDLVGNEVENTENYRKDVFKIFNKLQLLDGEDKNGEYDEISMNQAASKIPQNLFERKVSAAQLNVMNRMSSAKNLDAVE</sequence>
<gene>
    <name evidence="4" type="ORF">PPERSA_07078</name>
</gene>
<comment type="similarity">
    <text evidence="3">Belongs to the ANP32 family.</text>
</comment>
<dbReference type="SUPFAM" id="SSF52058">
    <property type="entry name" value="L domain-like"/>
    <property type="match status" value="1"/>
</dbReference>
<dbReference type="PANTHER" id="PTHR11375">
    <property type="entry name" value="ACIDIC LEUCINE-RICH NUCLEAR PHOSPHOPROTEIN 32"/>
    <property type="match status" value="1"/>
</dbReference>
<dbReference type="GO" id="GO:0005634">
    <property type="term" value="C:nucleus"/>
    <property type="evidence" value="ECO:0007669"/>
    <property type="project" value="TreeGrafter"/>
</dbReference>
<organism evidence="4 5">
    <name type="scientific">Pseudocohnilembus persalinus</name>
    <name type="common">Ciliate</name>
    <dbReference type="NCBI Taxonomy" id="266149"/>
    <lineage>
        <taxon>Eukaryota</taxon>
        <taxon>Sar</taxon>
        <taxon>Alveolata</taxon>
        <taxon>Ciliophora</taxon>
        <taxon>Intramacronucleata</taxon>
        <taxon>Oligohymenophorea</taxon>
        <taxon>Scuticociliatia</taxon>
        <taxon>Philasterida</taxon>
        <taxon>Pseudocohnilembidae</taxon>
        <taxon>Pseudocohnilembus</taxon>
    </lineage>
</organism>
<dbReference type="GO" id="GO:0042393">
    <property type="term" value="F:histone binding"/>
    <property type="evidence" value="ECO:0007669"/>
    <property type="project" value="TreeGrafter"/>
</dbReference>
<name>A0A0V0QWZ6_PSEPJ</name>
<comment type="caution">
    <text evidence="4">The sequence shown here is derived from an EMBL/GenBank/DDBJ whole genome shotgun (WGS) entry which is preliminary data.</text>
</comment>
<dbReference type="Gene3D" id="3.80.10.10">
    <property type="entry name" value="Ribonuclease Inhibitor"/>
    <property type="match status" value="1"/>
</dbReference>